<dbReference type="GO" id="GO:0006364">
    <property type="term" value="P:rRNA processing"/>
    <property type="evidence" value="ECO:0007669"/>
    <property type="project" value="UniProtKB-UniRule"/>
</dbReference>
<dbReference type="InterPro" id="IPR000999">
    <property type="entry name" value="RNase_III_dom"/>
</dbReference>
<dbReference type="Gene3D" id="1.10.1520.10">
    <property type="entry name" value="Ribonuclease III domain"/>
    <property type="match status" value="1"/>
</dbReference>
<feature type="region of interest" description="Disordered" evidence="10">
    <location>
        <begin position="200"/>
        <end position="229"/>
    </location>
</feature>
<keyword evidence="5 9" id="KW-0540">Nuclease</keyword>
<dbReference type="FunFam" id="1.10.1520.10:FF:000001">
    <property type="entry name" value="Ribonuclease 3"/>
    <property type="match status" value="1"/>
</dbReference>
<dbReference type="SUPFAM" id="SSF69065">
    <property type="entry name" value="RNase III domain-like"/>
    <property type="match status" value="1"/>
</dbReference>
<evidence type="ECO:0000256" key="4">
    <source>
        <dbReference type="ARBA" id="ARBA00022664"/>
    </source>
</evidence>
<dbReference type="HAMAP" id="MF_00104">
    <property type="entry name" value="RNase_III"/>
    <property type="match status" value="1"/>
</dbReference>
<feature type="active site" evidence="9">
    <location>
        <position position="121"/>
    </location>
</feature>
<evidence type="ECO:0000256" key="1">
    <source>
        <dbReference type="ARBA" id="ARBA00000109"/>
    </source>
</evidence>
<keyword evidence="9" id="KW-0699">rRNA-binding</keyword>
<feature type="binding site" evidence="9">
    <location>
        <position position="121"/>
    </location>
    <ligand>
        <name>Mg(2+)</name>
        <dbReference type="ChEBI" id="CHEBI:18420"/>
    </ligand>
</feature>
<dbReference type="PROSITE" id="PS50137">
    <property type="entry name" value="DS_RBD"/>
    <property type="match status" value="1"/>
</dbReference>
<keyword evidence="8 9" id="KW-0694">RNA-binding</keyword>
<dbReference type="GO" id="GO:0006397">
    <property type="term" value="P:mRNA processing"/>
    <property type="evidence" value="ECO:0007669"/>
    <property type="project" value="UniProtKB-UniRule"/>
</dbReference>
<evidence type="ECO:0000256" key="9">
    <source>
        <dbReference type="HAMAP-Rule" id="MF_00104"/>
    </source>
</evidence>
<dbReference type="Pfam" id="PF00035">
    <property type="entry name" value="dsrm"/>
    <property type="match status" value="1"/>
</dbReference>
<comment type="catalytic activity">
    <reaction evidence="1 9">
        <text>Endonucleolytic cleavage to 5'-phosphomonoester.</text>
        <dbReference type="EC" id="3.1.26.3"/>
    </reaction>
</comment>
<dbReference type="SMART" id="SM00358">
    <property type="entry name" value="DSRM"/>
    <property type="match status" value="1"/>
</dbReference>
<name>A0A4S2HG40_9PROT</name>
<evidence type="ECO:0000256" key="5">
    <source>
        <dbReference type="ARBA" id="ARBA00022722"/>
    </source>
</evidence>
<evidence type="ECO:0000256" key="6">
    <source>
        <dbReference type="ARBA" id="ARBA00022759"/>
    </source>
</evidence>
<evidence type="ECO:0000256" key="2">
    <source>
        <dbReference type="ARBA" id="ARBA00010183"/>
    </source>
</evidence>
<sequence>MSDRVKQFQDHIGYHFRDDALLERALTHASYGDGRRRATSNERLEFLGDRVLGLMAAERLFGAFEGLDEGGLAHRLNAIVNKEACARAARRAGLGDALQMSPAEERLGGREKTSILGDACEAIIGALYLDGGLEASGTFFETYWAEDLTEMIHRPKDPKSRLQEWAAANDKSAPVYKTVSRSGPDHRPVFTVEVSVGGAGAAQAEGASKQDAQRAAARALLRKENADDR</sequence>
<evidence type="ECO:0000256" key="10">
    <source>
        <dbReference type="SAM" id="MobiDB-lite"/>
    </source>
</evidence>
<dbReference type="InterPro" id="IPR011907">
    <property type="entry name" value="RNase_III"/>
</dbReference>
<dbReference type="Gene3D" id="3.30.160.20">
    <property type="match status" value="1"/>
</dbReference>
<dbReference type="PANTHER" id="PTHR11207">
    <property type="entry name" value="RIBONUCLEASE III"/>
    <property type="match status" value="1"/>
</dbReference>
<dbReference type="EMBL" id="SRXV01000001">
    <property type="protein sequence ID" value="TGY94602.1"/>
    <property type="molecule type" value="Genomic_DNA"/>
</dbReference>
<evidence type="ECO:0000313" key="13">
    <source>
        <dbReference type="EMBL" id="TGY94602.1"/>
    </source>
</evidence>
<keyword evidence="14" id="KW-1185">Reference proteome</keyword>
<gene>
    <name evidence="9 13" type="primary">rnc</name>
    <name evidence="13" type="ORF">E5162_04840</name>
</gene>
<evidence type="ECO:0000259" key="12">
    <source>
        <dbReference type="PROSITE" id="PS50142"/>
    </source>
</evidence>
<dbReference type="GO" id="GO:0004525">
    <property type="term" value="F:ribonuclease III activity"/>
    <property type="evidence" value="ECO:0007669"/>
    <property type="project" value="UniProtKB-UniRule"/>
</dbReference>
<comment type="subcellular location">
    <subcellularLocation>
        <location evidence="9">Cytoplasm</location>
    </subcellularLocation>
</comment>
<comment type="function">
    <text evidence="9">Digests double-stranded RNA. Involved in the processing of primary rRNA transcript to yield the immediate precursors to the large and small rRNAs (23S and 16S). Processes some mRNAs, and tRNAs when they are encoded in the rRNA operon. Processes pre-crRNA and tracrRNA of type II CRISPR loci if present in the organism.</text>
</comment>
<dbReference type="PROSITE" id="PS50142">
    <property type="entry name" value="RNASE_3_2"/>
    <property type="match status" value="1"/>
</dbReference>
<dbReference type="SUPFAM" id="SSF54768">
    <property type="entry name" value="dsRNA-binding domain-like"/>
    <property type="match status" value="1"/>
</dbReference>
<comment type="similarity">
    <text evidence="2">Belongs to the ribonuclease III family.</text>
</comment>
<keyword evidence="6 9" id="KW-0255">Endonuclease</keyword>
<dbReference type="GO" id="GO:0005737">
    <property type="term" value="C:cytoplasm"/>
    <property type="evidence" value="ECO:0007669"/>
    <property type="project" value="UniProtKB-SubCell"/>
</dbReference>
<reference evidence="13 14" key="1">
    <citation type="journal article" date="2013" name="Int. J. Syst. Evol. Microbiol.">
        <title>Marinicauda pacifica gen. nov., sp. nov., a prosthecate alphaproteobacterium of the family Hyphomonadaceae isolated from deep seawater.</title>
        <authorList>
            <person name="Zhang X.Y."/>
            <person name="Li G.W."/>
            <person name="Wang C.S."/>
            <person name="Zhang Y.J."/>
            <person name="Xu X.W."/>
            <person name="Li H."/>
            <person name="Liu A."/>
            <person name="Liu C."/>
            <person name="Xie B.B."/>
            <person name="Qin Q.L."/>
            <person name="Xu Z."/>
            <person name="Chen X.L."/>
            <person name="Zhou B.C."/>
            <person name="Zhang Y.Z."/>
        </authorList>
    </citation>
    <scope>NUCLEOTIDE SEQUENCE [LARGE SCALE GENOMIC DNA]</scope>
    <source>
        <strain evidence="13 14">P-1 km-3</strain>
    </source>
</reference>
<dbReference type="NCBIfam" id="TIGR02191">
    <property type="entry name" value="RNaseIII"/>
    <property type="match status" value="1"/>
</dbReference>
<keyword evidence="9" id="KW-0460">Magnesium</keyword>
<keyword evidence="9" id="KW-0819">tRNA processing</keyword>
<keyword evidence="9" id="KW-0963">Cytoplasm</keyword>
<dbReference type="PROSITE" id="PS00517">
    <property type="entry name" value="RNASE_3_1"/>
    <property type="match status" value="1"/>
</dbReference>
<evidence type="ECO:0000259" key="11">
    <source>
        <dbReference type="PROSITE" id="PS50137"/>
    </source>
</evidence>
<dbReference type="Proteomes" id="UP000305451">
    <property type="component" value="Unassembled WGS sequence"/>
</dbReference>
<dbReference type="RefSeq" id="WP_135943799.1">
    <property type="nucleotide sequence ID" value="NZ_BMEI01000001.1"/>
</dbReference>
<dbReference type="CDD" id="cd00593">
    <property type="entry name" value="RIBOc"/>
    <property type="match status" value="1"/>
</dbReference>
<comment type="caution">
    <text evidence="13">The sequence shown here is derived from an EMBL/GenBank/DDBJ whole genome shotgun (WGS) entry which is preliminary data.</text>
</comment>
<evidence type="ECO:0000256" key="8">
    <source>
        <dbReference type="ARBA" id="ARBA00022884"/>
    </source>
</evidence>
<dbReference type="EC" id="3.1.26.3" evidence="9"/>
<comment type="subunit">
    <text evidence="9">Homodimer.</text>
</comment>
<keyword evidence="3 9" id="KW-0698">rRNA processing</keyword>
<organism evidence="13 14">
    <name type="scientific">Marinicauda pacifica</name>
    <dbReference type="NCBI Taxonomy" id="1133559"/>
    <lineage>
        <taxon>Bacteria</taxon>
        <taxon>Pseudomonadati</taxon>
        <taxon>Pseudomonadota</taxon>
        <taxon>Alphaproteobacteria</taxon>
        <taxon>Maricaulales</taxon>
        <taxon>Maricaulaceae</taxon>
        <taxon>Marinicauda</taxon>
    </lineage>
</organism>
<feature type="domain" description="RNase III" evidence="12">
    <location>
        <begin position="5"/>
        <end position="132"/>
    </location>
</feature>
<feature type="compositionally biased region" description="Low complexity" evidence="10">
    <location>
        <begin position="201"/>
        <end position="219"/>
    </location>
</feature>
<comment type="cofactor">
    <cofactor evidence="9">
        <name>Mg(2+)</name>
        <dbReference type="ChEBI" id="CHEBI:18420"/>
    </cofactor>
</comment>
<accession>A0A4S2HG40</accession>
<protein>
    <recommendedName>
        <fullName evidence="9">Ribonuclease 3</fullName>
        <ecNumber evidence="9">3.1.26.3</ecNumber>
    </recommendedName>
    <alternativeName>
        <fullName evidence="9">Ribonuclease III</fullName>
        <shortName evidence="9">RNase III</shortName>
    </alternativeName>
</protein>
<dbReference type="SMART" id="SM00535">
    <property type="entry name" value="RIBOc"/>
    <property type="match status" value="1"/>
</dbReference>
<feature type="binding site" evidence="9">
    <location>
        <position position="118"/>
    </location>
    <ligand>
        <name>Mg(2+)</name>
        <dbReference type="ChEBI" id="CHEBI:18420"/>
    </ligand>
</feature>
<dbReference type="InterPro" id="IPR014720">
    <property type="entry name" value="dsRBD_dom"/>
</dbReference>
<dbReference type="GO" id="GO:0008033">
    <property type="term" value="P:tRNA processing"/>
    <property type="evidence" value="ECO:0007669"/>
    <property type="project" value="UniProtKB-KW"/>
</dbReference>
<keyword evidence="4 9" id="KW-0507">mRNA processing</keyword>
<dbReference type="CDD" id="cd10845">
    <property type="entry name" value="DSRM_RNAse_III_family"/>
    <property type="match status" value="1"/>
</dbReference>
<proteinExistence type="inferred from homology"/>
<evidence type="ECO:0000256" key="7">
    <source>
        <dbReference type="ARBA" id="ARBA00022801"/>
    </source>
</evidence>
<dbReference type="GO" id="GO:0019843">
    <property type="term" value="F:rRNA binding"/>
    <property type="evidence" value="ECO:0007669"/>
    <property type="project" value="UniProtKB-KW"/>
</dbReference>
<keyword evidence="9" id="KW-0479">Metal-binding</keyword>
<evidence type="ECO:0000313" key="14">
    <source>
        <dbReference type="Proteomes" id="UP000305451"/>
    </source>
</evidence>
<dbReference type="AlphaFoldDB" id="A0A4S2HG40"/>
<evidence type="ECO:0000256" key="3">
    <source>
        <dbReference type="ARBA" id="ARBA00022552"/>
    </source>
</evidence>
<feature type="active site" evidence="9">
    <location>
        <position position="49"/>
    </location>
</feature>
<dbReference type="Pfam" id="PF14622">
    <property type="entry name" value="Ribonucleas_3_3"/>
    <property type="match status" value="1"/>
</dbReference>
<dbReference type="OrthoDB" id="9805026at2"/>
<dbReference type="PANTHER" id="PTHR11207:SF0">
    <property type="entry name" value="RIBONUCLEASE 3"/>
    <property type="match status" value="1"/>
</dbReference>
<feature type="domain" description="DRBM" evidence="11">
    <location>
        <begin position="157"/>
        <end position="226"/>
    </location>
</feature>
<feature type="binding site" evidence="9">
    <location>
        <position position="45"/>
    </location>
    <ligand>
        <name>Mg(2+)</name>
        <dbReference type="ChEBI" id="CHEBI:18420"/>
    </ligand>
</feature>
<dbReference type="GO" id="GO:0046872">
    <property type="term" value="F:metal ion binding"/>
    <property type="evidence" value="ECO:0007669"/>
    <property type="project" value="UniProtKB-KW"/>
</dbReference>
<dbReference type="InterPro" id="IPR036389">
    <property type="entry name" value="RNase_III_sf"/>
</dbReference>
<dbReference type="GO" id="GO:0010468">
    <property type="term" value="P:regulation of gene expression"/>
    <property type="evidence" value="ECO:0007669"/>
    <property type="project" value="TreeGrafter"/>
</dbReference>
<dbReference type="GO" id="GO:0003725">
    <property type="term" value="F:double-stranded RNA binding"/>
    <property type="evidence" value="ECO:0007669"/>
    <property type="project" value="TreeGrafter"/>
</dbReference>
<keyword evidence="7 9" id="KW-0378">Hydrolase</keyword>